<protein>
    <recommendedName>
        <fullName evidence="4">PAS domain-containing protein</fullName>
    </recommendedName>
</protein>
<feature type="transmembrane region" description="Helical" evidence="1">
    <location>
        <begin position="684"/>
        <end position="706"/>
    </location>
</feature>
<feature type="transmembrane region" description="Helical" evidence="1">
    <location>
        <begin position="514"/>
        <end position="536"/>
    </location>
</feature>
<name>A2FJW1_TRIV3</name>
<proteinExistence type="predicted"/>
<evidence type="ECO:0000313" key="2">
    <source>
        <dbReference type="EMBL" id="EAX94813.1"/>
    </source>
</evidence>
<reference evidence="2" key="2">
    <citation type="journal article" date="2007" name="Science">
        <title>Draft genome sequence of the sexually transmitted pathogen Trichomonas vaginalis.</title>
        <authorList>
            <person name="Carlton J.M."/>
            <person name="Hirt R.P."/>
            <person name="Silva J.C."/>
            <person name="Delcher A.L."/>
            <person name="Schatz M."/>
            <person name="Zhao Q."/>
            <person name="Wortman J.R."/>
            <person name="Bidwell S.L."/>
            <person name="Alsmark U.C.M."/>
            <person name="Besteiro S."/>
            <person name="Sicheritz-Ponten T."/>
            <person name="Noel C.J."/>
            <person name="Dacks J.B."/>
            <person name="Foster P.G."/>
            <person name="Simillion C."/>
            <person name="Van de Peer Y."/>
            <person name="Miranda-Saavedra D."/>
            <person name="Barton G.J."/>
            <person name="Westrop G.D."/>
            <person name="Mueller S."/>
            <person name="Dessi D."/>
            <person name="Fiori P.L."/>
            <person name="Ren Q."/>
            <person name="Paulsen I."/>
            <person name="Zhang H."/>
            <person name="Bastida-Corcuera F.D."/>
            <person name="Simoes-Barbosa A."/>
            <person name="Brown M.T."/>
            <person name="Hayes R.D."/>
            <person name="Mukherjee M."/>
            <person name="Okumura C.Y."/>
            <person name="Schneider R."/>
            <person name="Smith A.J."/>
            <person name="Vanacova S."/>
            <person name="Villalvazo M."/>
            <person name="Haas B.J."/>
            <person name="Pertea M."/>
            <person name="Feldblyum T.V."/>
            <person name="Utterback T.R."/>
            <person name="Shu C.L."/>
            <person name="Osoegawa K."/>
            <person name="de Jong P.J."/>
            <person name="Hrdy I."/>
            <person name="Horvathova L."/>
            <person name="Zubacova Z."/>
            <person name="Dolezal P."/>
            <person name="Malik S.B."/>
            <person name="Logsdon J.M. Jr."/>
            <person name="Henze K."/>
            <person name="Gupta A."/>
            <person name="Wang C.C."/>
            <person name="Dunne R.L."/>
            <person name="Upcroft J.A."/>
            <person name="Upcroft P."/>
            <person name="White O."/>
            <person name="Salzberg S.L."/>
            <person name="Tang P."/>
            <person name="Chiu C.-H."/>
            <person name="Lee Y.-S."/>
            <person name="Embley T.M."/>
            <person name="Coombs G.H."/>
            <person name="Mottram J.C."/>
            <person name="Tachezy J."/>
            <person name="Fraser-Liggett C.M."/>
            <person name="Johnson P.J."/>
        </authorList>
    </citation>
    <scope>NUCLEOTIDE SEQUENCE [LARGE SCALE GENOMIC DNA]</scope>
    <source>
        <strain evidence="2">G3</strain>
    </source>
</reference>
<gene>
    <name evidence="2" type="ORF">TVAG_103820</name>
</gene>
<dbReference type="EMBL" id="DS113836">
    <property type="protein sequence ID" value="EAX94813.1"/>
    <property type="molecule type" value="Genomic_DNA"/>
</dbReference>
<dbReference type="AlphaFoldDB" id="A2FJW1"/>
<feature type="transmembrane region" description="Helical" evidence="1">
    <location>
        <begin position="911"/>
        <end position="933"/>
    </location>
</feature>
<sequence>MWIVISLLYDVAIACVCTPLKRIEKQTSTPKTLFTNLIYHQVAFVMMCLLAGFTIYQVIYYFKFGSPTSISTLRANFLYFSFYFFPQMSSVICGFLFGKMFLEALQQSITAGTAFFYAISLFLLYFLLLLSRAVFMNIIAYHISPNGGVFSFYSPAVNTTDLLTFYVGSAFLPLRATTWYYYTVIGSVMFFIWGIVKLVFTIRNSFMTNIACFMVSRLYFDGIVFGAFGIITTWISLDQQLILEFWALIFFFDTICTFIFHRHWYRATMKALTPSNGHTYTEEQILRPLTALVYLRSGIAYQMPNAVSLDFMQFVLSHRFSEEALADIIRICISRNIPLSNIQYMHFVLKRKHTMRMRFLATQAILFKRCISGDDDPEVSETVARLSHEADSLETVTDNFWTDRDTKQLNIVSLAKEVRRVKKLFTASLMEFGKSEEIRDHWNQFAEVTLCAPHKATVGVPMLFTRVSSMNSPLAYGISSEEPELSKKKKKQQGMTIEKYVEKLTNRVTCPFKFIFFTSLLMFLIAIITINVIYYMKLMYSTTNVSKYTNILQFSIALAHNILRESDKNTNLPTSQEIASIIGISNDEAKAFRQKISLNAPSVLNPYQYLTNLYSYQMPDPPEGCGNISVSLLAYFPQQLQGYPTQKRCYYMWTYKHIKYLDEYRETILNNFTPKKVGTRFSKIIYVFGTILGILFLLLIYMCVLIRRRWKSLLEIVRQITAVKTQRTETKEPDQALYATNIFLFMSVFFLGGVFSFYLYNNEFMDIDSISYELMKQDEAVSTIARDTMLMLSYVELSAGDEIYSENVSIANREAMRSIISKTQYVTTTNSSYVNDIPPLDKWQTLATASFSQLVYDLTQLLMDDHFIKGNYNFLMSRYIIMSNITGLVTTTLPKMFEVTNDVLEAESSDVWIWTVVVVLFLVAMTVLFKYILGRQKLWLYGVKYILRREMSVSQSRMKRIISMIEGYAESIFEKVPQPSYVVSKGDIIVMCNELAARLSSQTIPQMIGQKLSDYFGEFEPIKTLTINNCVMTFKFMKEPFGKDLDLIIVLDISKQVRYREKEQVIAELLKPKIEKIPLQGKIVVITIRISCPIESYNDVIDIITKAEEKHKRIKRIAVSATYYESVALMKDGTATSCVKFASKILEKFHDKLSIAIIGGIGTIVGVVENDTIEAVCSDASKRANQIVRDAPKGRCYIDYDIANNVEGNLDEYFHESVPVLVSPLTRQ</sequence>
<feature type="transmembrane region" description="Helical" evidence="1">
    <location>
        <begin position="241"/>
        <end position="260"/>
    </location>
</feature>
<keyword evidence="3" id="KW-1185">Reference proteome</keyword>
<dbReference type="SMR" id="A2FJW1"/>
<keyword evidence="1" id="KW-0472">Membrane</keyword>
<organism evidence="2 3">
    <name type="scientific">Trichomonas vaginalis (strain ATCC PRA-98 / G3)</name>
    <dbReference type="NCBI Taxonomy" id="412133"/>
    <lineage>
        <taxon>Eukaryota</taxon>
        <taxon>Metamonada</taxon>
        <taxon>Parabasalia</taxon>
        <taxon>Trichomonadida</taxon>
        <taxon>Trichomonadidae</taxon>
        <taxon>Trichomonas</taxon>
    </lineage>
</organism>
<feature type="transmembrane region" description="Helical" evidence="1">
    <location>
        <begin position="179"/>
        <end position="200"/>
    </location>
</feature>
<dbReference type="InParanoid" id="A2FJW1"/>
<keyword evidence="1" id="KW-1133">Transmembrane helix</keyword>
<reference evidence="2" key="1">
    <citation type="submission" date="2006-10" db="EMBL/GenBank/DDBJ databases">
        <authorList>
            <person name="Amadeo P."/>
            <person name="Zhao Q."/>
            <person name="Wortman J."/>
            <person name="Fraser-Liggett C."/>
            <person name="Carlton J."/>
        </authorList>
    </citation>
    <scope>NUCLEOTIDE SEQUENCE</scope>
    <source>
        <strain evidence="2">G3</strain>
    </source>
</reference>
<feature type="transmembrane region" description="Helical" evidence="1">
    <location>
        <begin position="38"/>
        <end position="62"/>
    </location>
</feature>
<evidence type="ECO:0008006" key="4">
    <source>
        <dbReference type="Google" id="ProtNLM"/>
    </source>
</evidence>
<accession>A2FJW1</accession>
<feature type="transmembrane region" description="Helical" evidence="1">
    <location>
        <begin position="147"/>
        <end position="167"/>
    </location>
</feature>
<feature type="transmembrane region" description="Helical" evidence="1">
    <location>
        <begin position="736"/>
        <end position="760"/>
    </location>
</feature>
<dbReference type="VEuPathDB" id="TrichDB:TVAG_103820"/>
<dbReference type="Proteomes" id="UP000001542">
    <property type="component" value="Unassembled WGS sequence"/>
</dbReference>
<feature type="transmembrane region" description="Helical" evidence="1">
    <location>
        <begin position="82"/>
        <end position="102"/>
    </location>
</feature>
<feature type="transmembrane region" description="Helical" evidence="1">
    <location>
        <begin position="212"/>
        <end position="235"/>
    </location>
</feature>
<dbReference type="VEuPathDB" id="TrichDB:TVAGG3_0233600"/>
<evidence type="ECO:0000313" key="3">
    <source>
        <dbReference type="Proteomes" id="UP000001542"/>
    </source>
</evidence>
<feature type="transmembrane region" description="Helical" evidence="1">
    <location>
        <begin position="114"/>
        <end position="135"/>
    </location>
</feature>
<keyword evidence="1" id="KW-0812">Transmembrane</keyword>
<evidence type="ECO:0000256" key="1">
    <source>
        <dbReference type="SAM" id="Phobius"/>
    </source>
</evidence>